<protein>
    <submittedName>
        <fullName evidence="1">Uncharacterized protein</fullName>
    </submittedName>
</protein>
<name>A0A1G4Z2K3_9ACTN</name>
<evidence type="ECO:0000313" key="2">
    <source>
        <dbReference type="Proteomes" id="UP000198981"/>
    </source>
</evidence>
<evidence type="ECO:0000313" key="1">
    <source>
        <dbReference type="EMBL" id="SCX59872.1"/>
    </source>
</evidence>
<sequence length="188" mass="18401">METDRLRIACGEALQTVLGMRPDVVLVVGAGPPGVRYGAGDAADLTAWGAAGRLPFAGRVRPGGHLLPLAHAVGARLLDEAGHSGTRLGVAPDDLADALTQLPGPVGILAMGAGAGPGVATALAAGDAAALAASGAPGPESWVAVGSVLAGRSVTARVLLDEGAPGDGHLVADWLLADVPDGVPGWLQ</sequence>
<reference evidence="2" key="1">
    <citation type="submission" date="2016-10" db="EMBL/GenBank/DDBJ databases">
        <authorList>
            <person name="Varghese N."/>
            <person name="Submissions S."/>
        </authorList>
    </citation>
    <scope>NUCLEOTIDE SEQUENCE [LARGE SCALE GENOMIC DNA]</scope>
    <source>
        <strain evidence="2">DSM 45722</strain>
    </source>
</reference>
<accession>A0A1G4Z2K3</accession>
<proteinExistence type="predicted"/>
<dbReference type="Proteomes" id="UP000198981">
    <property type="component" value="Unassembled WGS sequence"/>
</dbReference>
<dbReference type="STRING" id="1960309.SAMN03159343_4017"/>
<organism evidence="1 2">
    <name type="scientific">Klenkia marina</name>
    <dbReference type="NCBI Taxonomy" id="1960309"/>
    <lineage>
        <taxon>Bacteria</taxon>
        <taxon>Bacillati</taxon>
        <taxon>Actinomycetota</taxon>
        <taxon>Actinomycetes</taxon>
        <taxon>Geodermatophilales</taxon>
        <taxon>Geodermatophilaceae</taxon>
        <taxon>Klenkia</taxon>
    </lineage>
</organism>
<dbReference type="AlphaFoldDB" id="A0A1G4Z2K3"/>
<keyword evidence="2" id="KW-1185">Reference proteome</keyword>
<gene>
    <name evidence="1" type="ORF">SAMN03159343_4017</name>
</gene>
<dbReference type="EMBL" id="FMUH01000008">
    <property type="protein sequence ID" value="SCX59872.1"/>
    <property type="molecule type" value="Genomic_DNA"/>
</dbReference>